<accession>A0A645GC02</accession>
<dbReference type="Gene3D" id="1.20.1260.10">
    <property type="match status" value="1"/>
</dbReference>
<organism evidence="2">
    <name type="scientific">bioreactor metagenome</name>
    <dbReference type="NCBI Taxonomy" id="1076179"/>
    <lineage>
        <taxon>unclassified sequences</taxon>
        <taxon>metagenomes</taxon>
        <taxon>ecological metagenomes</taxon>
    </lineage>
</organism>
<dbReference type="InterPro" id="IPR019052">
    <property type="entry name" value="DUF2383"/>
</dbReference>
<comment type="caution">
    <text evidence="2">The sequence shown here is derived from an EMBL/GenBank/DDBJ whole genome shotgun (WGS) entry which is preliminary data.</text>
</comment>
<protein>
    <recommendedName>
        <fullName evidence="1">DUF2383 domain-containing protein</fullName>
    </recommendedName>
</protein>
<dbReference type="EMBL" id="VSSQ01072048">
    <property type="protein sequence ID" value="MPN23512.1"/>
    <property type="molecule type" value="Genomic_DNA"/>
</dbReference>
<feature type="domain" description="DUF2383" evidence="1">
    <location>
        <begin position="5"/>
        <end position="59"/>
    </location>
</feature>
<dbReference type="InterPro" id="IPR012347">
    <property type="entry name" value="Ferritin-like"/>
</dbReference>
<evidence type="ECO:0000313" key="2">
    <source>
        <dbReference type="EMBL" id="MPN23512.1"/>
    </source>
</evidence>
<dbReference type="Pfam" id="PF09537">
    <property type="entry name" value="DUF2383"/>
    <property type="match status" value="1"/>
</dbReference>
<name>A0A645GC02_9ZZZZ</name>
<reference evidence="2" key="1">
    <citation type="submission" date="2019-08" db="EMBL/GenBank/DDBJ databases">
        <authorList>
            <person name="Kucharzyk K."/>
            <person name="Murdoch R.W."/>
            <person name="Higgins S."/>
            <person name="Loffler F."/>
        </authorList>
    </citation>
    <scope>NUCLEOTIDE SEQUENCE</scope>
</reference>
<proteinExistence type="predicted"/>
<evidence type="ECO:0000259" key="1">
    <source>
        <dbReference type="Pfam" id="PF09537"/>
    </source>
</evidence>
<dbReference type="AlphaFoldDB" id="A0A645GC02"/>
<sequence>MNSNLNMMYDLLQTEIMNQCMYNRYMMDIQNPEVRQMFMQMRDSKMQQVTQLQQEIKNLIPS</sequence>
<gene>
    <name evidence="2" type="ORF">SDC9_170900</name>
</gene>